<feature type="region of interest" description="Disordered" evidence="1">
    <location>
        <begin position="1"/>
        <end position="48"/>
    </location>
</feature>
<reference evidence="2" key="1">
    <citation type="submission" date="2016-10" db="EMBL/GenBank/DDBJ databases">
        <authorList>
            <person name="Benchimol M."/>
            <person name="Almeida L.G."/>
            <person name="Vasconcelos A.T."/>
            <person name="Perreira-Neves A."/>
            <person name="Rosa I.A."/>
            <person name="Tasca T."/>
            <person name="Bogo M.R."/>
            <person name="de Souza W."/>
        </authorList>
    </citation>
    <scope>NUCLEOTIDE SEQUENCE [LARGE SCALE GENOMIC DNA]</scope>
    <source>
        <strain evidence="2">K</strain>
    </source>
</reference>
<sequence length="595" mass="68984">MFLTSRPQPRPSFPKIGTLNQTSFQPSSTKSTKSSPKSRPSTTMHNSKFVLTSQTSTKLNNYNLNSFGHLSKTTRADANYRSTLQPFSSSLLNSNYGAISNRDVKEIRATHRRKREPLFGDPSYDIYKMYGNGKEKVDKYGHSRNDLLQLLKRCNYANDIQNIPLNDEIQQTKLKYGTDLKLNLPHNKESNEWDDEIVEGVDSSDRKVRDFDSIMLLLKDDDFIKKCKYETYELIFLTIRINILRKMKPIPVEFYLADKQVKFKVNLINRILICHKLFIFFLQNVDLSNLIALIDQTFIKNFLNIFDTPDSSEQTSLANVTIAIFDNIPNYQKFIFNCLLKKLQQHSEGYSQYYSATTSLLALSKLFGRASDIVLKQMLPVFKEYVIPLFKSDQFAAFSEEMNLVCKQFYSNVSKSCECVLEYLIIHWPVSNTSKEIAYLNHLMVMMPFYKLSLPNKRIFRMFEKINHCLVSPCQQVCKSAMKLISNQLFLTLFSCFHTFVIPPLIGCLNNLQDYWCQDVIPLRMNAMKLLAPINSKLTQAVPVKSRTSQIADEKLIGQKWKQMGEFANQAYSDFNYSNIEDEFQRKVIDVTFNM</sequence>
<proteinExistence type="predicted"/>
<evidence type="ECO:0000313" key="3">
    <source>
        <dbReference type="Proteomes" id="UP000179807"/>
    </source>
</evidence>
<dbReference type="GO" id="GO:0019888">
    <property type="term" value="F:protein phosphatase regulator activity"/>
    <property type="evidence" value="ECO:0007669"/>
    <property type="project" value="InterPro"/>
</dbReference>
<dbReference type="GO" id="GO:0000159">
    <property type="term" value="C:protein phosphatase type 2A complex"/>
    <property type="evidence" value="ECO:0007669"/>
    <property type="project" value="InterPro"/>
</dbReference>
<dbReference type="PANTHER" id="PTHR10257">
    <property type="entry name" value="SERINE/THREONINE PROTEIN PHOSPHATASE 2A PP2A REGULATORY SUBUNIT B"/>
    <property type="match status" value="1"/>
</dbReference>
<dbReference type="AlphaFoldDB" id="A0A1J4KH70"/>
<dbReference type="InterPro" id="IPR002554">
    <property type="entry name" value="PP2A_B56"/>
</dbReference>
<dbReference type="OrthoDB" id="6239597at2759"/>
<dbReference type="Proteomes" id="UP000179807">
    <property type="component" value="Unassembled WGS sequence"/>
</dbReference>
<feature type="compositionally biased region" description="Low complexity" evidence="1">
    <location>
        <begin position="22"/>
        <end position="43"/>
    </location>
</feature>
<dbReference type="GO" id="GO:0007165">
    <property type="term" value="P:signal transduction"/>
    <property type="evidence" value="ECO:0007669"/>
    <property type="project" value="InterPro"/>
</dbReference>
<dbReference type="InterPro" id="IPR011989">
    <property type="entry name" value="ARM-like"/>
</dbReference>
<evidence type="ECO:0000313" key="2">
    <source>
        <dbReference type="EMBL" id="OHT10697.1"/>
    </source>
</evidence>
<name>A0A1J4KH70_9EUKA</name>
<dbReference type="SUPFAM" id="SSF48371">
    <property type="entry name" value="ARM repeat"/>
    <property type="match status" value="1"/>
</dbReference>
<dbReference type="Gene3D" id="1.25.10.10">
    <property type="entry name" value="Leucine-rich Repeat Variant"/>
    <property type="match status" value="1"/>
</dbReference>
<evidence type="ECO:0000256" key="1">
    <source>
        <dbReference type="SAM" id="MobiDB-lite"/>
    </source>
</evidence>
<dbReference type="Pfam" id="PF01603">
    <property type="entry name" value="B56"/>
    <property type="match status" value="1"/>
</dbReference>
<dbReference type="InterPro" id="IPR016024">
    <property type="entry name" value="ARM-type_fold"/>
</dbReference>
<comment type="caution">
    <text evidence="2">The sequence shown here is derived from an EMBL/GenBank/DDBJ whole genome shotgun (WGS) entry which is preliminary data.</text>
</comment>
<accession>A0A1J4KH70</accession>
<dbReference type="EMBL" id="MLAK01000605">
    <property type="protein sequence ID" value="OHT10697.1"/>
    <property type="molecule type" value="Genomic_DNA"/>
</dbReference>
<gene>
    <name evidence="2" type="ORF">TRFO_04226</name>
</gene>
<dbReference type="VEuPathDB" id="TrichDB:TRFO_04226"/>
<evidence type="ECO:0008006" key="4">
    <source>
        <dbReference type="Google" id="ProtNLM"/>
    </source>
</evidence>
<dbReference type="PANTHER" id="PTHR10257:SF3">
    <property type="entry name" value="SERINE_THREONINE-PROTEIN PHOSPHATASE 2A 56 KDA REGULATORY SUBUNIT GAMMA ISOFORM"/>
    <property type="match status" value="1"/>
</dbReference>
<organism evidence="2 3">
    <name type="scientific">Tritrichomonas foetus</name>
    <dbReference type="NCBI Taxonomy" id="1144522"/>
    <lineage>
        <taxon>Eukaryota</taxon>
        <taxon>Metamonada</taxon>
        <taxon>Parabasalia</taxon>
        <taxon>Tritrichomonadida</taxon>
        <taxon>Tritrichomonadidae</taxon>
        <taxon>Tritrichomonas</taxon>
    </lineage>
</organism>
<dbReference type="GeneID" id="94826472"/>
<dbReference type="RefSeq" id="XP_068363833.1">
    <property type="nucleotide sequence ID" value="XM_068491768.1"/>
</dbReference>
<keyword evidence="3" id="KW-1185">Reference proteome</keyword>
<protein>
    <recommendedName>
        <fullName evidence="4">Phosphoprotein phosphatase</fullName>
    </recommendedName>
</protein>